<name>A0ABU8VKJ2_9BURK</name>
<accession>A0ABU8VKJ2</accession>
<reference evidence="1 2" key="1">
    <citation type="submission" date="2024-03" db="EMBL/GenBank/DDBJ databases">
        <title>Novel species of the genus Variovorax.</title>
        <authorList>
            <person name="Liu Q."/>
            <person name="Xin Y.-H."/>
        </authorList>
    </citation>
    <scope>NUCLEOTIDE SEQUENCE [LARGE SCALE GENOMIC DNA]</scope>
    <source>
        <strain evidence="1 2">KACC 18899</strain>
    </source>
</reference>
<comment type="caution">
    <text evidence="1">The sequence shown here is derived from an EMBL/GenBank/DDBJ whole genome shotgun (WGS) entry which is preliminary data.</text>
</comment>
<evidence type="ECO:0000313" key="1">
    <source>
        <dbReference type="EMBL" id="MEJ8814075.1"/>
    </source>
</evidence>
<protein>
    <recommendedName>
        <fullName evidence="3">CULT domain-containing protein</fullName>
    </recommendedName>
</protein>
<organism evidence="1 2">
    <name type="scientific">Variovorax ureilyticus</name>
    <dbReference type="NCBI Taxonomy" id="1836198"/>
    <lineage>
        <taxon>Bacteria</taxon>
        <taxon>Pseudomonadati</taxon>
        <taxon>Pseudomonadota</taxon>
        <taxon>Betaproteobacteria</taxon>
        <taxon>Burkholderiales</taxon>
        <taxon>Comamonadaceae</taxon>
        <taxon>Variovorax</taxon>
    </lineage>
</organism>
<dbReference type="RefSeq" id="WP_340359304.1">
    <property type="nucleotide sequence ID" value="NZ_JBBKZU010000011.1"/>
</dbReference>
<evidence type="ECO:0008006" key="3">
    <source>
        <dbReference type="Google" id="ProtNLM"/>
    </source>
</evidence>
<sequence>MSMTSQTLTEKEVRDFAARAAARARCSACAPLWRPAWESLSGATQIGHLSSAGSLRTEDAAERLDEYHPAGTHLWSPDAPIALGWHPYNQCSLWTCKTCDAAFLRYTEYGGYYQDDRIRALIADLVVAPDARA</sequence>
<gene>
    <name evidence="1" type="ORF">WKW77_23525</name>
</gene>
<dbReference type="Proteomes" id="UP001365846">
    <property type="component" value="Unassembled WGS sequence"/>
</dbReference>
<evidence type="ECO:0000313" key="2">
    <source>
        <dbReference type="Proteomes" id="UP001365846"/>
    </source>
</evidence>
<dbReference type="EMBL" id="JBBKZU010000011">
    <property type="protein sequence ID" value="MEJ8814075.1"/>
    <property type="molecule type" value="Genomic_DNA"/>
</dbReference>
<proteinExistence type="predicted"/>
<keyword evidence="2" id="KW-1185">Reference proteome</keyword>